<organism evidence="4">
    <name type="scientific">Echinostoma caproni</name>
    <dbReference type="NCBI Taxonomy" id="27848"/>
    <lineage>
        <taxon>Eukaryota</taxon>
        <taxon>Metazoa</taxon>
        <taxon>Spiralia</taxon>
        <taxon>Lophotrochozoa</taxon>
        <taxon>Platyhelminthes</taxon>
        <taxon>Trematoda</taxon>
        <taxon>Digenea</taxon>
        <taxon>Plagiorchiida</taxon>
        <taxon>Echinostomata</taxon>
        <taxon>Echinostomatoidea</taxon>
        <taxon>Echinostomatidae</taxon>
        <taxon>Echinostoma</taxon>
    </lineage>
</organism>
<protein>
    <submittedName>
        <fullName evidence="4">Complement component 1 Q subcomponent-binding protein, mitochondrial</fullName>
    </submittedName>
</protein>
<sequence length="127" mass="14809">MSSADKKEDLPMLEAHPDIRIRLRKPSGKSVIFNCSLPSRDTRQQLSAEGDPNLPTYSVDSVEMEGVPGYFVYTDLFDDNMYDHTMQLLMERQLDASFQDQLQDYCTAEEHKLYLKFLDEFHAYCRD</sequence>
<dbReference type="InterPro" id="IPR036561">
    <property type="entry name" value="MAM33_sf"/>
</dbReference>
<dbReference type="GO" id="GO:0005759">
    <property type="term" value="C:mitochondrial matrix"/>
    <property type="evidence" value="ECO:0007669"/>
    <property type="project" value="InterPro"/>
</dbReference>
<evidence type="ECO:0000313" key="4">
    <source>
        <dbReference type="WBParaSite" id="ECPE_0000314101-mRNA-1"/>
    </source>
</evidence>
<reference evidence="4" key="1">
    <citation type="submission" date="2016-06" db="UniProtKB">
        <authorList>
            <consortium name="WormBaseParasite"/>
        </authorList>
    </citation>
    <scope>IDENTIFICATION</scope>
</reference>
<dbReference type="WBParaSite" id="ECPE_0000314101-mRNA-1">
    <property type="protein sequence ID" value="ECPE_0000314101-mRNA-1"/>
    <property type="gene ID" value="ECPE_0000314101"/>
</dbReference>
<dbReference type="Pfam" id="PF02330">
    <property type="entry name" value="MAM33"/>
    <property type="match status" value="1"/>
</dbReference>
<comment type="similarity">
    <text evidence="1">Belongs to the MAM33 family.</text>
</comment>
<dbReference type="SUPFAM" id="SSF54529">
    <property type="entry name" value="Mitochondrial glycoprotein MAM33-like"/>
    <property type="match status" value="1"/>
</dbReference>
<gene>
    <name evidence="2" type="ORF">ECPE_LOCUS3138</name>
</gene>
<proteinExistence type="inferred from homology"/>
<keyword evidence="3" id="KW-1185">Reference proteome</keyword>
<dbReference type="Gene3D" id="3.10.280.10">
    <property type="entry name" value="Mitochondrial glycoprotein"/>
    <property type="match status" value="1"/>
</dbReference>
<evidence type="ECO:0000313" key="2">
    <source>
        <dbReference type="EMBL" id="VDP68524.1"/>
    </source>
</evidence>
<evidence type="ECO:0000256" key="1">
    <source>
        <dbReference type="ARBA" id="ARBA00005457"/>
    </source>
</evidence>
<reference evidence="2 3" key="2">
    <citation type="submission" date="2018-11" db="EMBL/GenBank/DDBJ databases">
        <authorList>
            <consortium name="Pathogen Informatics"/>
        </authorList>
    </citation>
    <scope>NUCLEOTIDE SEQUENCE [LARGE SCALE GENOMIC DNA]</scope>
    <source>
        <strain evidence="2 3">Egypt</strain>
    </source>
</reference>
<accession>A0A183A853</accession>
<name>A0A183A853_9TREM</name>
<evidence type="ECO:0000313" key="3">
    <source>
        <dbReference type="Proteomes" id="UP000272942"/>
    </source>
</evidence>
<dbReference type="Proteomes" id="UP000272942">
    <property type="component" value="Unassembled WGS sequence"/>
</dbReference>
<dbReference type="InterPro" id="IPR003428">
    <property type="entry name" value="MAM33"/>
</dbReference>
<dbReference type="AlphaFoldDB" id="A0A183A853"/>
<dbReference type="EMBL" id="UZAN01040126">
    <property type="protein sequence ID" value="VDP68524.1"/>
    <property type="molecule type" value="Genomic_DNA"/>
</dbReference>
<dbReference type="OrthoDB" id="278212at2759"/>